<evidence type="ECO:0000313" key="6">
    <source>
        <dbReference type="EMBL" id="MBB6033162.1"/>
    </source>
</evidence>
<dbReference type="InterPro" id="IPR001647">
    <property type="entry name" value="HTH_TetR"/>
</dbReference>
<dbReference type="SUPFAM" id="SSF46689">
    <property type="entry name" value="Homeodomain-like"/>
    <property type="match status" value="1"/>
</dbReference>
<dbReference type="GO" id="GO:0000976">
    <property type="term" value="F:transcription cis-regulatory region binding"/>
    <property type="evidence" value="ECO:0007669"/>
    <property type="project" value="TreeGrafter"/>
</dbReference>
<organism evidence="6 7">
    <name type="scientific">Phytomonospora endophytica</name>
    <dbReference type="NCBI Taxonomy" id="714109"/>
    <lineage>
        <taxon>Bacteria</taxon>
        <taxon>Bacillati</taxon>
        <taxon>Actinomycetota</taxon>
        <taxon>Actinomycetes</taxon>
        <taxon>Micromonosporales</taxon>
        <taxon>Micromonosporaceae</taxon>
        <taxon>Phytomonospora</taxon>
    </lineage>
</organism>
<dbReference type="Gene3D" id="1.10.10.60">
    <property type="entry name" value="Homeodomain-like"/>
    <property type="match status" value="1"/>
</dbReference>
<dbReference type="PANTHER" id="PTHR30055:SF234">
    <property type="entry name" value="HTH-TYPE TRANSCRIPTIONAL REGULATOR BETI"/>
    <property type="match status" value="1"/>
</dbReference>
<reference evidence="6 7" key="1">
    <citation type="submission" date="2020-08" db="EMBL/GenBank/DDBJ databases">
        <title>Genomic Encyclopedia of Type Strains, Phase IV (KMG-IV): sequencing the most valuable type-strain genomes for metagenomic binning, comparative biology and taxonomic classification.</title>
        <authorList>
            <person name="Goeker M."/>
        </authorList>
    </citation>
    <scope>NUCLEOTIDE SEQUENCE [LARGE SCALE GENOMIC DNA]</scope>
    <source>
        <strain evidence="6 7">YIM 65646</strain>
    </source>
</reference>
<evidence type="ECO:0000313" key="7">
    <source>
        <dbReference type="Proteomes" id="UP000548476"/>
    </source>
</evidence>
<gene>
    <name evidence="6" type="ORF">HNR73_001009</name>
</gene>
<evidence type="ECO:0000259" key="5">
    <source>
        <dbReference type="PROSITE" id="PS50977"/>
    </source>
</evidence>
<comment type="caution">
    <text evidence="6">The sequence shown here is derived from an EMBL/GenBank/DDBJ whole genome shotgun (WGS) entry which is preliminary data.</text>
</comment>
<keyword evidence="1" id="KW-0805">Transcription regulation</keyword>
<dbReference type="EMBL" id="JACHGT010000002">
    <property type="protein sequence ID" value="MBB6033162.1"/>
    <property type="molecule type" value="Genomic_DNA"/>
</dbReference>
<dbReference type="PROSITE" id="PS01081">
    <property type="entry name" value="HTH_TETR_1"/>
    <property type="match status" value="1"/>
</dbReference>
<sequence>MTTTGTEARGLRERKKHRTREALIDAAYELFAGQGYEATTIDQIAEAVEVSPRTFFRYFGSKEDVALHLQDSVWNEVLAAYADQPRKYPLLVATRRAVADVLARIEDGSLGIDLDRLTCMHEVIHENEKLGGAARQRELRQSETFLRVTAERLGADPAVDPRPAIVTGLVVAAIQLAMHSPVLLAQGVPLLERIDRCLAYLEEGVNYPGVEGG</sequence>
<dbReference type="PRINTS" id="PR00455">
    <property type="entry name" value="HTHTETR"/>
</dbReference>
<name>A0A841FHV7_9ACTN</name>
<feature type="DNA-binding region" description="H-T-H motif" evidence="4">
    <location>
        <begin position="40"/>
        <end position="59"/>
    </location>
</feature>
<accession>A0A841FHV7</accession>
<keyword evidence="3" id="KW-0804">Transcription</keyword>
<evidence type="ECO:0000256" key="1">
    <source>
        <dbReference type="ARBA" id="ARBA00023015"/>
    </source>
</evidence>
<dbReference type="InterPro" id="IPR023772">
    <property type="entry name" value="DNA-bd_HTH_TetR-type_CS"/>
</dbReference>
<feature type="domain" description="HTH tetR-type" evidence="5">
    <location>
        <begin position="17"/>
        <end position="77"/>
    </location>
</feature>
<dbReference type="PROSITE" id="PS50977">
    <property type="entry name" value="HTH_TETR_2"/>
    <property type="match status" value="1"/>
</dbReference>
<dbReference type="InterPro" id="IPR050109">
    <property type="entry name" value="HTH-type_TetR-like_transc_reg"/>
</dbReference>
<dbReference type="Pfam" id="PF00440">
    <property type="entry name" value="TetR_N"/>
    <property type="match status" value="1"/>
</dbReference>
<dbReference type="GO" id="GO:0003700">
    <property type="term" value="F:DNA-binding transcription factor activity"/>
    <property type="evidence" value="ECO:0007669"/>
    <property type="project" value="TreeGrafter"/>
</dbReference>
<dbReference type="InterPro" id="IPR009057">
    <property type="entry name" value="Homeodomain-like_sf"/>
</dbReference>
<dbReference type="Proteomes" id="UP000548476">
    <property type="component" value="Unassembled WGS sequence"/>
</dbReference>
<dbReference type="AlphaFoldDB" id="A0A841FHV7"/>
<dbReference type="PANTHER" id="PTHR30055">
    <property type="entry name" value="HTH-TYPE TRANSCRIPTIONAL REGULATOR RUTR"/>
    <property type="match status" value="1"/>
</dbReference>
<proteinExistence type="predicted"/>
<dbReference type="Gene3D" id="1.10.357.10">
    <property type="entry name" value="Tetracycline Repressor, domain 2"/>
    <property type="match status" value="1"/>
</dbReference>
<evidence type="ECO:0000256" key="2">
    <source>
        <dbReference type="ARBA" id="ARBA00023125"/>
    </source>
</evidence>
<dbReference type="RefSeq" id="WP_184786058.1">
    <property type="nucleotide sequence ID" value="NZ_BONT01000023.1"/>
</dbReference>
<keyword evidence="7" id="KW-1185">Reference proteome</keyword>
<evidence type="ECO:0000256" key="3">
    <source>
        <dbReference type="ARBA" id="ARBA00023163"/>
    </source>
</evidence>
<protein>
    <submittedName>
        <fullName evidence="6">AcrR family transcriptional regulator</fullName>
    </submittedName>
</protein>
<evidence type="ECO:0000256" key="4">
    <source>
        <dbReference type="PROSITE-ProRule" id="PRU00335"/>
    </source>
</evidence>
<keyword evidence="2 4" id="KW-0238">DNA-binding</keyword>